<sequence length="66" mass="7679">GGDWWKVIWSDECSWELGKSGRIWVTRQVDGKRCPDCIKPVYRSGRVTVIIWGAIGWNWKSPLVFL</sequence>
<organism evidence="1 2">
    <name type="scientific">Calycina marina</name>
    <dbReference type="NCBI Taxonomy" id="1763456"/>
    <lineage>
        <taxon>Eukaryota</taxon>
        <taxon>Fungi</taxon>
        <taxon>Dikarya</taxon>
        <taxon>Ascomycota</taxon>
        <taxon>Pezizomycotina</taxon>
        <taxon>Leotiomycetes</taxon>
        <taxon>Helotiales</taxon>
        <taxon>Pezizellaceae</taxon>
        <taxon>Calycina</taxon>
    </lineage>
</organism>
<dbReference type="InterPro" id="IPR036397">
    <property type="entry name" value="RNaseH_sf"/>
</dbReference>
<evidence type="ECO:0000313" key="1">
    <source>
        <dbReference type="EMBL" id="KAG9248066.1"/>
    </source>
</evidence>
<dbReference type="Proteomes" id="UP000887226">
    <property type="component" value="Unassembled WGS sequence"/>
</dbReference>
<reference evidence="1" key="1">
    <citation type="journal article" date="2021" name="IMA Fungus">
        <title>Genomic characterization of three marine fungi, including Emericellopsis atlantica sp. nov. with signatures of a generalist lifestyle and marine biomass degradation.</title>
        <authorList>
            <person name="Hagestad O.C."/>
            <person name="Hou L."/>
            <person name="Andersen J.H."/>
            <person name="Hansen E.H."/>
            <person name="Altermark B."/>
            <person name="Li C."/>
            <person name="Kuhnert E."/>
            <person name="Cox R.J."/>
            <person name="Crous P.W."/>
            <person name="Spatafora J.W."/>
            <person name="Lail K."/>
            <person name="Amirebrahimi M."/>
            <person name="Lipzen A."/>
            <person name="Pangilinan J."/>
            <person name="Andreopoulos W."/>
            <person name="Hayes R.D."/>
            <person name="Ng V."/>
            <person name="Grigoriev I.V."/>
            <person name="Jackson S.A."/>
            <person name="Sutton T.D.S."/>
            <person name="Dobson A.D.W."/>
            <person name="Rama T."/>
        </authorList>
    </citation>
    <scope>NUCLEOTIDE SEQUENCE</scope>
    <source>
        <strain evidence="1">TRa3180A</strain>
    </source>
</reference>
<accession>A0A9P7Z9Z0</accession>
<dbReference type="EMBL" id="MU253757">
    <property type="protein sequence ID" value="KAG9248066.1"/>
    <property type="molecule type" value="Genomic_DNA"/>
</dbReference>
<protein>
    <recommendedName>
        <fullName evidence="3">Transposase</fullName>
    </recommendedName>
</protein>
<gene>
    <name evidence="1" type="ORF">BJ878DRAFT_391577</name>
</gene>
<comment type="caution">
    <text evidence="1">The sequence shown here is derived from an EMBL/GenBank/DDBJ whole genome shotgun (WGS) entry which is preliminary data.</text>
</comment>
<dbReference type="OrthoDB" id="3595825at2759"/>
<feature type="non-terminal residue" evidence="1">
    <location>
        <position position="1"/>
    </location>
</feature>
<dbReference type="AlphaFoldDB" id="A0A9P7Z9Z0"/>
<evidence type="ECO:0008006" key="3">
    <source>
        <dbReference type="Google" id="ProtNLM"/>
    </source>
</evidence>
<feature type="non-terminal residue" evidence="1">
    <location>
        <position position="66"/>
    </location>
</feature>
<dbReference type="Gene3D" id="3.30.420.10">
    <property type="entry name" value="Ribonuclease H-like superfamily/Ribonuclease H"/>
    <property type="match status" value="1"/>
</dbReference>
<proteinExistence type="predicted"/>
<dbReference type="GO" id="GO:0003676">
    <property type="term" value="F:nucleic acid binding"/>
    <property type="evidence" value="ECO:0007669"/>
    <property type="project" value="InterPro"/>
</dbReference>
<evidence type="ECO:0000313" key="2">
    <source>
        <dbReference type="Proteomes" id="UP000887226"/>
    </source>
</evidence>
<name>A0A9P7Z9Z0_9HELO</name>
<keyword evidence="2" id="KW-1185">Reference proteome</keyword>